<evidence type="ECO:0008006" key="3">
    <source>
        <dbReference type="Google" id="ProtNLM"/>
    </source>
</evidence>
<dbReference type="STRING" id="402626.Rpic_1404"/>
<keyword evidence="1" id="KW-1133">Transmembrane helix</keyword>
<keyword evidence="1" id="KW-0472">Membrane</keyword>
<name>B2UBX2_RALPJ</name>
<feature type="transmembrane region" description="Helical" evidence="1">
    <location>
        <begin position="12"/>
        <end position="37"/>
    </location>
</feature>
<sequence length="102" mass="11709">MGPFSEFDPVRAAVGMFFMGASCFLTLIVGVNFFSWMEARADAARRRASVWREHCRWARSDFLDDLRMREEAYLELDGSKLDLADEFLREDLHQLGGLAGAW</sequence>
<protein>
    <recommendedName>
        <fullName evidence="3">Transmembrane protein</fullName>
    </recommendedName>
</protein>
<proteinExistence type="predicted"/>
<accession>B2UBX2</accession>
<reference evidence="2" key="1">
    <citation type="submission" date="2008-05" db="EMBL/GenBank/DDBJ databases">
        <title>Complete sequence of chromosome1 of Ralstonia pickettii 12J.</title>
        <authorList>
            <consortium name="US DOE Joint Genome Institute"/>
            <person name="Lucas S."/>
            <person name="Copeland A."/>
            <person name="Lapidus A."/>
            <person name="Glavina del Rio T."/>
            <person name="Dalin E."/>
            <person name="Tice H."/>
            <person name="Bruce D."/>
            <person name="Goodwin L."/>
            <person name="Pitluck S."/>
            <person name="Meincke L."/>
            <person name="Brettin T."/>
            <person name="Detter J.C."/>
            <person name="Han C."/>
            <person name="Kuske C.R."/>
            <person name="Schmutz J."/>
            <person name="Larimer F."/>
            <person name="Land M."/>
            <person name="Hauser L."/>
            <person name="Kyrpides N."/>
            <person name="Mikhailova N."/>
            <person name="Marsh T."/>
            <person name="Richardson P."/>
        </authorList>
    </citation>
    <scope>NUCLEOTIDE SEQUENCE</scope>
    <source>
        <strain evidence="2">12J</strain>
    </source>
</reference>
<dbReference type="AlphaFoldDB" id="B2UBX2"/>
<keyword evidence="1" id="KW-0812">Transmembrane</keyword>
<dbReference type="KEGG" id="rpi:Rpic_1404"/>
<organism evidence="2">
    <name type="scientific">Ralstonia pickettii (strain 12J)</name>
    <dbReference type="NCBI Taxonomy" id="402626"/>
    <lineage>
        <taxon>Bacteria</taxon>
        <taxon>Pseudomonadati</taxon>
        <taxon>Pseudomonadota</taxon>
        <taxon>Betaproteobacteria</taxon>
        <taxon>Burkholderiales</taxon>
        <taxon>Burkholderiaceae</taxon>
        <taxon>Ralstonia</taxon>
    </lineage>
</organism>
<gene>
    <name evidence="2" type="ordered locus">Rpic_1404</name>
</gene>
<dbReference type="HOGENOM" id="CLU_180061_0_0_4"/>
<dbReference type="EMBL" id="CP001068">
    <property type="protein sequence ID" value="ACD26545.1"/>
    <property type="molecule type" value="Genomic_DNA"/>
</dbReference>
<evidence type="ECO:0000256" key="1">
    <source>
        <dbReference type="SAM" id="Phobius"/>
    </source>
</evidence>
<evidence type="ECO:0000313" key="2">
    <source>
        <dbReference type="EMBL" id="ACD26545.1"/>
    </source>
</evidence>